<dbReference type="Proteomes" id="UP000887579">
    <property type="component" value="Unplaced"/>
</dbReference>
<organism evidence="1 2">
    <name type="scientific">Panagrolaimus sp. ES5</name>
    <dbReference type="NCBI Taxonomy" id="591445"/>
    <lineage>
        <taxon>Eukaryota</taxon>
        <taxon>Metazoa</taxon>
        <taxon>Ecdysozoa</taxon>
        <taxon>Nematoda</taxon>
        <taxon>Chromadorea</taxon>
        <taxon>Rhabditida</taxon>
        <taxon>Tylenchina</taxon>
        <taxon>Panagrolaimomorpha</taxon>
        <taxon>Panagrolaimoidea</taxon>
        <taxon>Panagrolaimidae</taxon>
        <taxon>Panagrolaimus</taxon>
    </lineage>
</organism>
<accession>A0AC34FZS1</accession>
<sequence>MDDIDLENMTPEQEIVDQSTVVFKLAADQNKDTVTYKEFCDSLMDDRGVDVAGVAKAAGFTNGSKFLESLGFKINDAGDLVVKTTAEDEDSKVTKFIDGARREVIVGDVQPPRQLYEVHIFDGDETKLMPGMRVKISTGNIISLDSIPFPDRHDVQARKLQLQAGRNFRKKVRNLVKVHNKYCDVIAKSAYNKTRNEE</sequence>
<protein>
    <submittedName>
        <fullName evidence="2">Uncharacterized protein</fullName>
    </submittedName>
</protein>
<evidence type="ECO:0000313" key="2">
    <source>
        <dbReference type="WBParaSite" id="ES5_v2.g22780.t1"/>
    </source>
</evidence>
<evidence type="ECO:0000313" key="1">
    <source>
        <dbReference type="Proteomes" id="UP000887579"/>
    </source>
</evidence>
<reference evidence="2" key="1">
    <citation type="submission" date="2022-11" db="UniProtKB">
        <authorList>
            <consortium name="WormBaseParasite"/>
        </authorList>
    </citation>
    <scope>IDENTIFICATION</scope>
</reference>
<dbReference type="WBParaSite" id="ES5_v2.g22780.t1">
    <property type="protein sequence ID" value="ES5_v2.g22780.t1"/>
    <property type="gene ID" value="ES5_v2.g22780"/>
</dbReference>
<proteinExistence type="predicted"/>
<name>A0AC34FZS1_9BILA</name>